<evidence type="ECO:0000313" key="3">
    <source>
        <dbReference type="Proteomes" id="UP000004030"/>
    </source>
</evidence>
<accession>G6EHA3</accession>
<organism evidence="2 3">
    <name type="scientific">Novosphingobium pentaromativorans US6-1</name>
    <dbReference type="NCBI Taxonomy" id="1088721"/>
    <lineage>
        <taxon>Bacteria</taxon>
        <taxon>Pseudomonadati</taxon>
        <taxon>Pseudomonadota</taxon>
        <taxon>Alphaproteobacteria</taxon>
        <taxon>Sphingomonadales</taxon>
        <taxon>Sphingomonadaceae</taxon>
        <taxon>Novosphingobium</taxon>
    </lineage>
</organism>
<keyword evidence="3" id="KW-1185">Reference proteome</keyword>
<name>G6EHA3_9SPHN</name>
<dbReference type="EMBL" id="AGFM01000058">
    <property type="protein sequence ID" value="EHJ59392.1"/>
    <property type="molecule type" value="Genomic_DNA"/>
</dbReference>
<gene>
    <name evidence="2" type="ORF">NSU_3724</name>
</gene>
<feature type="region of interest" description="Disordered" evidence="1">
    <location>
        <begin position="1"/>
        <end position="26"/>
    </location>
</feature>
<evidence type="ECO:0000256" key="1">
    <source>
        <dbReference type="SAM" id="MobiDB-lite"/>
    </source>
</evidence>
<dbReference type="Proteomes" id="UP000004030">
    <property type="component" value="Unassembled WGS sequence"/>
</dbReference>
<protein>
    <submittedName>
        <fullName evidence="2">Uncharacterized protein</fullName>
    </submittedName>
</protein>
<dbReference type="RefSeq" id="WP_007014632.1">
    <property type="nucleotide sequence ID" value="NZ_CP009292.1"/>
</dbReference>
<reference evidence="2 3" key="1">
    <citation type="journal article" date="2012" name="J. Bacteriol.">
        <title>Genome sequence of benzo(a)pyrene-degrading bacterium Novosphingobium pentaromativorans US6-1.</title>
        <authorList>
            <person name="Luo Y.R."/>
            <person name="Kang S.G."/>
            <person name="Kim S.J."/>
            <person name="Kim M.R."/>
            <person name="Li N."/>
            <person name="Lee J.H."/>
            <person name="Kwon K.K."/>
        </authorList>
    </citation>
    <scope>NUCLEOTIDE SEQUENCE [LARGE SCALE GENOMIC DNA]</scope>
    <source>
        <strain evidence="2 3">US6-1</strain>
    </source>
</reference>
<proteinExistence type="predicted"/>
<evidence type="ECO:0000313" key="2">
    <source>
        <dbReference type="EMBL" id="EHJ59392.1"/>
    </source>
</evidence>
<dbReference type="AlphaFoldDB" id="G6EHA3"/>
<comment type="caution">
    <text evidence="2">The sequence shown here is derived from an EMBL/GenBank/DDBJ whole genome shotgun (WGS) entry which is preliminary data.</text>
</comment>
<sequence length="75" mass="7897">MIAATSFATRRKPSESAGSLGVDASTHHQGAAGRFSEKGSGESACRFGLVILILVEEGKFVVGMPRFAPARGRYL</sequence>